<dbReference type="Proteomes" id="UP000010880">
    <property type="component" value="Chromosome"/>
</dbReference>
<dbReference type="OrthoDB" id="9757876at2"/>
<feature type="transmembrane region" description="Helical" evidence="1">
    <location>
        <begin position="389"/>
        <end position="408"/>
    </location>
</feature>
<proteinExistence type="predicted"/>
<feature type="transmembrane region" description="Helical" evidence="1">
    <location>
        <begin position="525"/>
        <end position="549"/>
    </location>
</feature>
<accession>L0K7B4</accession>
<feature type="transmembrane region" description="Helical" evidence="1">
    <location>
        <begin position="918"/>
        <end position="943"/>
    </location>
</feature>
<gene>
    <name evidence="2" type="ordered locus">Halha_1230</name>
</gene>
<dbReference type="SUPFAM" id="SSF82693">
    <property type="entry name" value="Multidrug efflux transporter AcrB pore domain, PN1, PN2, PC1 and PC2 subdomains"/>
    <property type="match status" value="3"/>
</dbReference>
<dbReference type="InterPro" id="IPR001036">
    <property type="entry name" value="Acrflvin-R"/>
</dbReference>
<dbReference type="eggNOG" id="COG0841">
    <property type="taxonomic scope" value="Bacteria"/>
</dbReference>
<dbReference type="Gene3D" id="3.30.70.1430">
    <property type="entry name" value="Multidrug efflux transporter AcrB pore domain"/>
    <property type="match status" value="2"/>
</dbReference>
<dbReference type="SUPFAM" id="SSF82714">
    <property type="entry name" value="Multidrug efflux transporter AcrB TolC docking domain, DN and DC subdomains"/>
    <property type="match status" value="2"/>
</dbReference>
<dbReference type="STRING" id="748449.Halha_1230"/>
<dbReference type="GO" id="GO:0005886">
    <property type="term" value="C:plasma membrane"/>
    <property type="evidence" value="ECO:0007669"/>
    <property type="project" value="TreeGrafter"/>
</dbReference>
<name>L0K7B4_HALHC</name>
<feature type="transmembrane region" description="Helical" evidence="1">
    <location>
        <begin position="357"/>
        <end position="377"/>
    </location>
</feature>
<dbReference type="Gene3D" id="3.30.2090.10">
    <property type="entry name" value="Multidrug efflux transporter AcrB TolC docking domain, DN and DC subdomains"/>
    <property type="match status" value="2"/>
</dbReference>
<dbReference type="RefSeq" id="WP_015326899.1">
    <property type="nucleotide sequence ID" value="NC_019978.1"/>
</dbReference>
<sequence>MTLTEFAVKKRYTTIAATLAIILLGLGGYMSLETQLNPDIDPVVVNVTTTYQGAAPSDIAELINEPLTEELGTIAGVENISAQAMEGSSIITVEFNYDKNIDVAAVEVQNVINRIRGELPAEINSPQVKKFSPADKPVVTVGITGDYNLTYLRTIATNKISQKLQLVSGVASVDVFGGHKREIYISVDQERLKTYNLSLSSIVAKLNQENVTIPGGRITKVKSEYLVRTVGEYKSLTPIKNLVVGNYQGQLIYLRNVAQVIDSYQDLRSRFRLRGKEAVAINIIKQQTANTVQVASRIKDELKKLRVEYPKLKFTVTDDQSNLVKIVINNLTSSLRLGIILTMILIFLFLNNWRNTLAISISIPLTFLLTLALLKVFGLTLNSTTMTGLILAIGMLVDDSIVVIENITRHFEELKRSPSQAAIEGTNEIALATVAGSTTSMIVLLPIMFIGGFVQQMFRPLAMTLLFAWTGSLITALTIIPLIMTLVLKRKQRKKDNFIYKVVNLFGKAVDYSRDIYLKLLKVALAYRGVVIVLGISLLVISISLMPLIGSTMVPKMDSGQIYISIEAEPGSSLTKTTWITRQVEEIIKEIPEVQIYSSQIGAEPGSGMSSVTGAMGVQQSFISVDLSSSNQRTRSIWEIEAEIRNKMSQIPGIRAFVVREIGSTAIATTKAPLVVRLKGDNPMILRSLAQQLVPQLKKVPGATNITTTWTIASPEYQIKVDRIKAAKVGLTTKGVASQVTAAVKGIETAQDYSLSGKKDISIRVRYQREDRKNKQDLKDIMITTPLGTKIALRELATIKLVKGPNLITSENLVNTLDIIGYTHNRALSKITADLQQIIDQFKLPEDYQVSIAGERNDLVEARDRLMISLAFAVVFVYLLLVSQFKSALHPLTIMLSIPLELIGVVGGLILTGKYLSMPAIMGLILLTGIAVNDAIHLIEFAIEEQNEGKSPQEALLTAAKLRFRPIIMTTLSTDVGMLPLALELSVGSEKYSPLAIVVIGGLTASTLLLLFVVPAVYSLVEDLKSTLLVKNN</sequence>
<evidence type="ECO:0000313" key="3">
    <source>
        <dbReference type="Proteomes" id="UP000010880"/>
    </source>
</evidence>
<evidence type="ECO:0000256" key="1">
    <source>
        <dbReference type="SAM" id="Phobius"/>
    </source>
</evidence>
<dbReference type="Gene3D" id="1.20.1640.10">
    <property type="entry name" value="Multidrug efflux transporter AcrB transmembrane domain"/>
    <property type="match status" value="2"/>
</dbReference>
<feature type="transmembrane region" description="Helical" evidence="1">
    <location>
        <begin position="331"/>
        <end position="350"/>
    </location>
</feature>
<dbReference type="PRINTS" id="PR00702">
    <property type="entry name" value="ACRIFLAVINRP"/>
</dbReference>
<keyword evidence="1" id="KW-0472">Membrane</keyword>
<dbReference type="KEGG" id="hhl:Halha_1230"/>
<dbReference type="Gene3D" id="3.30.70.1440">
    <property type="entry name" value="Multidrug efflux transporter AcrB pore domain"/>
    <property type="match status" value="1"/>
</dbReference>
<keyword evidence="3" id="KW-1185">Reference proteome</keyword>
<organism evidence="2 3">
    <name type="scientific">Halobacteroides halobius (strain ATCC 35273 / DSM 5150 / MD-1)</name>
    <dbReference type="NCBI Taxonomy" id="748449"/>
    <lineage>
        <taxon>Bacteria</taxon>
        <taxon>Bacillati</taxon>
        <taxon>Bacillota</taxon>
        <taxon>Clostridia</taxon>
        <taxon>Halanaerobiales</taxon>
        <taxon>Halobacteroidaceae</taxon>
        <taxon>Halobacteroides</taxon>
    </lineage>
</organism>
<feature type="transmembrane region" description="Helical" evidence="1">
    <location>
        <begin position="12"/>
        <end position="32"/>
    </location>
</feature>
<keyword evidence="1" id="KW-1133">Transmembrane helix</keyword>
<dbReference type="AlphaFoldDB" id="L0K7B4"/>
<protein>
    <submittedName>
        <fullName evidence="2">Cation/multidrug efflux pump</fullName>
    </submittedName>
</protein>
<dbReference type="Gene3D" id="3.30.70.1320">
    <property type="entry name" value="Multidrug efflux transporter AcrB pore domain like"/>
    <property type="match status" value="1"/>
</dbReference>
<reference evidence="3" key="1">
    <citation type="submission" date="2012-02" db="EMBL/GenBank/DDBJ databases">
        <title>The complete genome of Halobacteroides halobius DSM 5150.</title>
        <authorList>
            <person name="Lucas S."/>
            <person name="Copeland A."/>
            <person name="Lapidus A."/>
            <person name="Glavina del Rio T."/>
            <person name="Dalin E."/>
            <person name="Tice H."/>
            <person name="Bruce D."/>
            <person name="Goodwin L."/>
            <person name="Pitluck S."/>
            <person name="Peters L."/>
            <person name="Mikhailova N."/>
            <person name="Gu W."/>
            <person name="Kyrpides N."/>
            <person name="Mavromatis K."/>
            <person name="Ivanova N."/>
            <person name="Brettin T."/>
            <person name="Detter J.C."/>
            <person name="Han C."/>
            <person name="Larimer F."/>
            <person name="Land M."/>
            <person name="Hauser L."/>
            <person name="Markowitz V."/>
            <person name="Cheng J.-F."/>
            <person name="Hugenholtz P."/>
            <person name="Woyke T."/>
            <person name="Wu D."/>
            <person name="Tindall B."/>
            <person name="Pomrenke H."/>
            <person name="Brambilla E."/>
            <person name="Klenk H.-P."/>
            <person name="Eisen J.A."/>
        </authorList>
    </citation>
    <scope>NUCLEOTIDE SEQUENCE [LARGE SCALE GENOMIC DNA]</scope>
    <source>
        <strain evidence="3">ATCC 35273 / DSM 5150 / MD-1</strain>
    </source>
</reference>
<dbReference type="HOGENOM" id="CLU_002755_1_2_9"/>
<feature type="transmembrane region" description="Helical" evidence="1">
    <location>
        <begin position="866"/>
        <end position="885"/>
    </location>
</feature>
<dbReference type="PANTHER" id="PTHR32063:SF0">
    <property type="entry name" value="SWARMING MOTILITY PROTEIN SWRC"/>
    <property type="match status" value="1"/>
</dbReference>
<feature type="transmembrane region" description="Helical" evidence="1">
    <location>
        <begin position="429"/>
        <end position="454"/>
    </location>
</feature>
<dbReference type="EMBL" id="CP003359">
    <property type="protein sequence ID" value="AGB41177.1"/>
    <property type="molecule type" value="Genomic_DNA"/>
</dbReference>
<dbReference type="SUPFAM" id="SSF82866">
    <property type="entry name" value="Multidrug efflux transporter AcrB transmembrane domain"/>
    <property type="match status" value="2"/>
</dbReference>
<feature type="transmembrane region" description="Helical" evidence="1">
    <location>
        <begin position="995"/>
        <end position="1021"/>
    </location>
</feature>
<keyword evidence="1" id="KW-0812">Transmembrane</keyword>
<dbReference type="Pfam" id="PF00873">
    <property type="entry name" value="ACR_tran"/>
    <property type="match status" value="1"/>
</dbReference>
<feature type="transmembrane region" description="Helical" evidence="1">
    <location>
        <begin position="892"/>
        <end position="912"/>
    </location>
</feature>
<dbReference type="InterPro" id="IPR027463">
    <property type="entry name" value="AcrB_DN_DC_subdom"/>
</dbReference>
<evidence type="ECO:0000313" key="2">
    <source>
        <dbReference type="EMBL" id="AGB41177.1"/>
    </source>
</evidence>
<feature type="transmembrane region" description="Helical" evidence="1">
    <location>
        <begin position="466"/>
        <end position="488"/>
    </location>
</feature>
<dbReference type="GO" id="GO:0042910">
    <property type="term" value="F:xenobiotic transmembrane transporter activity"/>
    <property type="evidence" value="ECO:0007669"/>
    <property type="project" value="TreeGrafter"/>
</dbReference>
<dbReference type="PANTHER" id="PTHR32063">
    <property type="match status" value="1"/>
</dbReference>